<proteinExistence type="predicted"/>
<accession>A0ACA9NKZ8</accession>
<dbReference type="Proteomes" id="UP000789860">
    <property type="component" value="Unassembled WGS sequence"/>
</dbReference>
<comment type="caution">
    <text evidence="1">The sequence shown here is derived from an EMBL/GenBank/DDBJ whole genome shotgun (WGS) entry which is preliminary data.</text>
</comment>
<feature type="non-terminal residue" evidence="1">
    <location>
        <position position="1"/>
    </location>
</feature>
<organism evidence="1 2">
    <name type="scientific">Scutellospora calospora</name>
    <dbReference type="NCBI Taxonomy" id="85575"/>
    <lineage>
        <taxon>Eukaryota</taxon>
        <taxon>Fungi</taxon>
        <taxon>Fungi incertae sedis</taxon>
        <taxon>Mucoromycota</taxon>
        <taxon>Glomeromycotina</taxon>
        <taxon>Glomeromycetes</taxon>
        <taxon>Diversisporales</taxon>
        <taxon>Gigasporaceae</taxon>
        <taxon>Scutellospora</taxon>
    </lineage>
</organism>
<gene>
    <name evidence="1" type="ORF">SCALOS_LOCUS8684</name>
</gene>
<evidence type="ECO:0000313" key="1">
    <source>
        <dbReference type="EMBL" id="CAG8651607.1"/>
    </source>
</evidence>
<reference evidence="1" key="1">
    <citation type="submission" date="2021-06" db="EMBL/GenBank/DDBJ databases">
        <authorList>
            <person name="Kallberg Y."/>
            <person name="Tangrot J."/>
            <person name="Rosling A."/>
        </authorList>
    </citation>
    <scope>NUCLEOTIDE SEQUENCE</scope>
    <source>
        <strain evidence="1">AU212A</strain>
    </source>
</reference>
<name>A0ACA9NKZ8_9GLOM</name>
<dbReference type="EMBL" id="CAJVPM010023928">
    <property type="protein sequence ID" value="CAG8651607.1"/>
    <property type="molecule type" value="Genomic_DNA"/>
</dbReference>
<keyword evidence="2" id="KW-1185">Reference proteome</keyword>
<protein>
    <submittedName>
        <fullName evidence="1">1054_t:CDS:1</fullName>
    </submittedName>
</protein>
<sequence length="79" mass="9053">YELLENSTILVLSKLIAADDLSVNENEEDLVSENSSADNEPEDSSLKEIYVEQTFTSFDILEQYLKRYSTRIGFKTKIV</sequence>
<evidence type="ECO:0000313" key="2">
    <source>
        <dbReference type="Proteomes" id="UP000789860"/>
    </source>
</evidence>